<reference evidence="3" key="3">
    <citation type="submission" date="2021-06" db="EMBL/GenBank/DDBJ databases">
        <title>Genomic Description and Analysis of Intracellular Bacteria, Candidatus Berkiella cookevillensis and Candidatus Berkiella aquae.</title>
        <authorList>
            <person name="Kidane D.T."/>
            <person name="Mehari Y.T."/>
            <person name="Rice F.C."/>
            <person name="Arivett B.A."/>
            <person name="Farone A.L."/>
            <person name="Berk S.G."/>
            <person name="Farone M.B."/>
        </authorList>
    </citation>
    <scope>NUCLEOTIDE SEQUENCE</scope>
    <source>
        <strain evidence="3">CC99</strain>
    </source>
</reference>
<gene>
    <name evidence="2" type="ORF">CC99x_00965</name>
    <name evidence="3" type="ORF">CC99x_010465</name>
</gene>
<organism evidence="2">
    <name type="scientific">Candidatus Berkiella cookevillensis</name>
    <dbReference type="NCBI Taxonomy" id="437022"/>
    <lineage>
        <taxon>Bacteria</taxon>
        <taxon>Pseudomonadati</taxon>
        <taxon>Pseudomonadota</taxon>
        <taxon>Gammaproteobacteria</taxon>
        <taxon>Candidatus Berkiellales</taxon>
        <taxon>Candidatus Berkiellaceae</taxon>
        <taxon>Candidatus Berkiella</taxon>
    </lineage>
</organism>
<sequence length="208" mass="22902">MKEKLLKHLGQLLAERSVVVTVNPMAGLQSCVEIVVDECVDKGKTALWFSLVGALGANCINLLMNRIRARTNQTHDISQEDTLQRMQSRLVFAQQALNRSVVGSSTGFLARVSINMLTSGSDLTINVSSRVIADSSAKIATHYMPEYTGTNDESWAFTIGKATTSAVVGTMTYYFSSLYTTPTVSRFMSASASALSEQTMDYIYRRRF</sequence>
<keyword evidence="1" id="KW-1133">Transmembrane helix</keyword>
<dbReference type="RefSeq" id="WP_057624094.1">
    <property type="nucleotide sequence ID" value="NZ_LKHV02000001.1"/>
</dbReference>
<accession>A0A0Q9YRD2</accession>
<keyword evidence="4" id="KW-1185">Reference proteome</keyword>
<comment type="caution">
    <text evidence="2">The sequence shown here is derived from an EMBL/GenBank/DDBJ whole genome shotgun (WGS) entry which is preliminary data.</text>
</comment>
<proteinExistence type="predicted"/>
<evidence type="ECO:0000313" key="3">
    <source>
        <dbReference type="EMBL" id="MCS5709328.1"/>
    </source>
</evidence>
<dbReference type="STRING" id="437022.CC99x_00965"/>
<name>A0A0Q9YRD2_9GAMM</name>
<feature type="transmembrane region" description="Helical" evidence="1">
    <location>
        <begin position="46"/>
        <end position="64"/>
    </location>
</feature>
<evidence type="ECO:0000256" key="1">
    <source>
        <dbReference type="SAM" id="Phobius"/>
    </source>
</evidence>
<reference evidence="2" key="1">
    <citation type="submission" date="2015-09" db="EMBL/GenBank/DDBJ databases">
        <title>Draft Genome Sequences of Two Novel Amoeba-resistant Intranuclear Bacteria, Candidatus Berkiella cookevillensis and Candidatus Berkiella aquae.</title>
        <authorList>
            <person name="Mehari Y.T."/>
            <person name="Arivett B.A."/>
            <person name="Farone A.L."/>
            <person name="Gunderson J.H."/>
            <person name="Farone M.B."/>
        </authorList>
    </citation>
    <scope>NUCLEOTIDE SEQUENCE [LARGE SCALE GENOMIC DNA]</scope>
    <source>
        <strain evidence="2">CC99</strain>
    </source>
</reference>
<reference evidence="3" key="2">
    <citation type="journal article" date="2016" name="Genome Announc.">
        <title>Draft Genome Sequences of Two Novel Amoeba-Resistant Intranuclear Bacteria, 'Candidatus Berkiella cookevillensis' and 'Candidatus Berkiella aquae'.</title>
        <authorList>
            <person name="Mehari Y.T."/>
            <person name="Arivett B.A."/>
            <person name="Farone A.L."/>
            <person name="Gunderson J.H."/>
            <person name="Farone M.B."/>
        </authorList>
    </citation>
    <scope>NUCLEOTIDE SEQUENCE</scope>
    <source>
        <strain evidence="3">CC99</strain>
    </source>
</reference>
<dbReference type="EMBL" id="LKHV01000004">
    <property type="protein sequence ID" value="KRG18977.1"/>
    <property type="molecule type" value="Genomic_DNA"/>
</dbReference>
<protein>
    <submittedName>
        <fullName evidence="2">Uncharacterized protein</fullName>
    </submittedName>
</protein>
<evidence type="ECO:0000313" key="4">
    <source>
        <dbReference type="Proteomes" id="UP000051494"/>
    </source>
</evidence>
<dbReference type="PROSITE" id="PS51257">
    <property type="entry name" value="PROKAR_LIPOPROTEIN"/>
    <property type="match status" value="1"/>
</dbReference>
<dbReference type="EMBL" id="LKHV02000001">
    <property type="protein sequence ID" value="MCS5709328.1"/>
    <property type="molecule type" value="Genomic_DNA"/>
</dbReference>
<dbReference type="Proteomes" id="UP000051494">
    <property type="component" value="Unassembled WGS sequence"/>
</dbReference>
<keyword evidence="1" id="KW-0472">Membrane</keyword>
<dbReference type="AlphaFoldDB" id="A0A0Q9YRD2"/>
<keyword evidence="1" id="KW-0812">Transmembrane</keyword>
<evidence type="ECO:0000313" key="2">
    <source>
        <dbReference type="EMBL" id="KRG18977.1"/>
    </source>
</evidence>